<dbReference type="SUPFAM" id="SSF53850">
    <property type="entry name" value="Periplasmic binding protein-like II"/>
    <property type="match status" value="1"/>
</dbReference>
<sequence length="307" mass="32412">MSEVEGQREHTASLAHRVPDLAALELLLAVARLGSLGAAAREVGITQPAASSRVRSMERQLGVALVDRSPRGSRLTDAGALVTDWARRVVEAAAAFDAGAQALRDRRDSRLRVAASMTIAEYLLPGWLLALHAERPDTAVSLLAGNSAKVAELLLAGEADLGFVEGLTVPTGLDSTVIAHDRLIVVTAPGHPWARRRRPLTAEELAATPLILRERGSGTRQVLDAALGGLARPLIELSSTTAVKASAVSGAGPSVLSELVVGEELSTRRLVSIPVENVSLRRDLRAVWPTGHRPTGPARELLSLTRG</sequence>
<dbReference type="CDD" id="cd08420">
    <property type="entry name" value="PBP2_CysL_like"/>
    <property type="match status" value="1"/>
</dbReference>
<dbReference type="RefSeq" id="WP_189951328.1">
    <property type="nucleotide sequence ID" value="NZ_BMVG01000004.1"/>
</dbReference>
<dbReference type="InterPro" id="IPR036390">
    <property type="entry name" value="WH_DNA-bd_sf"/>
</dbReference>
<dbReference type="PANTHER" id="PTHR30126">
    <property type="entry name" value="HTH-TYPE TRANSCRIPTIONAL REGULATOR"/>
    <property type="match status" value="1"/>
</dbReference>
<accession>A0A918YG80</accession>
<evidence type="ECO:0000256" key="1">
    <source>
        <dbReference type="ARBA" id="ARBA00009437"/>
    </source>
</evidence>
<dbReference type="Pfam" id="PF03466">
    <property type="entry name" value="LysR_substrate"/>
    <property type="match status" value="1"/>
</dbReference>
<keyword evidence="3" id="KW-0238">DNA-binding</keyword>
<evidence type="ECO:0000256" key="4">
    <source>
        <dbReference type="ARBA" id="ARBA00023163"/>
    </source>
</evidence>
<dbReference type="InterPro" id="IPR036388">
    <property type="entry name" value="WH-like_DNA-bd_sf"/>
</dbReference>
<comment type="similarity">
    <text evidence="1">Belongs to the LysR transcriptional regulatory family.</text>
</comment>
<dbReference type="AlphaFoldDB" id="A0A918YG80"/>
<evidence type="ECO:0000313" key="6">
    <source>
        <dbReference type="EMBL" id="GHE02092.1"/>
    </source>
</evidence>
<comment type="caution">
    <text evidence="6">The sequence shown here is derived from an EMBL/GenBank/DDBJ whole genome shotgun (WGS) entry which is preliminary data.</text>
</comment>
<proteinExistence type="inferred from homology"/>
<reference evidence="6" key="2">
    <citation type="submission" date="2020-09" db="EMBL/GenBank/DDBJ databases">
        <authorList>
            <person name="Sun Q."/>
            <person name="Ohkuma M."/>
        </authorList>
    </citation>
    <scope>NUCLEOTIDE SEQUENCE</scope>
    <source>
        <strain evidence="6">JCM 4714</strain>
    </source>
</reference>
<evidence type="ECO:0000256" key="2">
    <source>
        <dbReference type="ARBA" id="ARBA00023015"/>
    </source>
</evidence>
<keyword evidence="7" id="KW-1185">Reference proteome</keyword>
<reference evidence="6" key="1">
    <citation type="journal article" date="2014" name="Int. J. Syst. Evol. Microbiol.">
        <title>Complete genome sequence of Corynebacterium casei LMG S-19264T (=DSM 44701T), isolated from a smear-ripened cheese.</title>
        <authorList>
            <consortium name="US DOE Joint Genome Institute (JGI-PGF)"/>
            <person name="Walter F."/>
            <person name="Albersmeier A."/>
            <person name="Kalinowski J."/>
            <person name="Ruckert C."/>
        </authorList>
    </citation>
    <scope>NUCLEOTIDE SEQUENCE</scope>
    <source>
        <strain evidence="6">JCM 4714</strain>
    </source>
</reference>
<gene>
    <name evidence="6" type="ORF">GCM10010339_23780</name>
</gene>
<evidence type="ECO:0000259" key="5">
    <source>
        <dbReference type="PROSITE" id="PS50931"/>
    </source>
</evidence>
<keyword evidence="4" id="KW-0804">Transcription</keyword>
<organism evidence="6 7">
    <name type="scientific">Streptomyces alanosinicus</name>
    <dbReference type="NCBI Taxonomy" id="68171"/>
    <lineage>
        <taxon>Bacteria</taxon>
        <taxon>Bacillati</taxon>
        <taxon>Actinomycetota</taxon>
        <taxon>Actinomycetes</taxon>
        <taxon>Kitasatosporales</taxon>
        <taxon>Streptomycetaceae</taxon>
        <taxon>Streptomyces</taxon>
    </lineage>
</organism>
<name>A0A918YG80_9ACTN</name>
<protein>
    <submittedName>
        <fullName evidence="6">Transcriptional regulator</fullName>
    </submittedName>
</protein>
<dbReference type="PANTHER" id="PTHR30126:SF39">
    <property type="entry name" value="HTH-TYPE TRANSCRIPTIONAL REGULATOR CYSL"/>
    <property type="match status" value="1"/>
</dbReference>
<dbReference type="GO" id="GO:0003700">
    <property type="term" value="F:DNA-binding transcription factor activity"/>
    <property type="evidence" value="ECO:0007669"/>
    <property type="project" value="InterPro"/>
</dbReference>
<dbReference type="Gene3D" id="3.40.190.10">
    <property type="entry name" value="Periplasmic binding protein-like II"/>
    <property type="match status" value="2"/>
</dbReference>
<dbReference type="PRINTS" id="PR00039">
    <property type="entry name" value="HTHLYSR"/>
</dbReference>
<dbReference type="Proteomes" id="UP000655443">
    <property type="component" value="Unassembled WGS sequence"/>
</dbReference>
<dbReference type="SUPFAM" id="SSF46785">
    <property type="entry name" value="Winged helix' DNA-binding domain"/>
    <property type="match status" value="1"/>
</dbReference>
<dbReference type="EMBL" id="BMVG01000004">
    <property type="protein sequence ID" value="GHE02092.1"/>
    <property type="molecule type" value="Genomic_DNA"/>
</dbReference>
<feature type="domain" description="HTH lysR-type" evidence="5">
    <location>
        <begin position="19"/>
        <end position="76"/>
    </location>
</feature>
<dbReference type="Gene3D" id="1.10.10.10">
    <property type="entry name" value="Winged helix-like DNA-binding domain superfamily/Winged helix DNA-binding domain"/>
    <property type="match status" value="1"/>
</dbReference>
<dbReference type="InterPro" id="IPR005119">
    <property type="entry name" value="LysR_subst-bd"/>
</dbReference>
<evidence type="ECO:0000256" key="3">
    <source>
        <dbReference type="ARBA" id="ARBA00023125"/>
    </source>
</evidence>
<dbReference type="Pfam" id="PF00126">
    <property type="entry name" value="HTH_1"/>
    <property type="match status" value="1"/>
</dbReference>
<dbReference type="InterPro" id="IPR000847">
    <property type="entry name" value="LysR_HTH_N"/>
</dbReference>
<dbReference type="GO" id="GO:0000976">
    <property type="term" value="F:transcription cis-regulatory region binding"/>
    <property type="evidence" value="ECO:0007669"/>
    <property type="project" value="TreeGrafter"/>
</dbReference>
<dbReference type="PROSITE" id="PS50931">
    <property type="entry name" value="HTH_LYSR"/>
    <property type="match status" value="1"/>
</dbReference>
<evidence type="ECO:0000313" key="7">
    <source>
        <dbReference type="Proteomes" id="UP000655443"/>
    </source>
</evidence>
<keyword evidence="2" id="KW-0805">Transcription regulation</keyword>